<dbReference type="Proteomes" id="UP001431221">
    <property type="component" value="Unassembled WGS sequence"/>
</dbReference>
<dbReference type="Pfam" id="PF16976">
    <property type="entry name" value="RcpC"/>
    <property type="match status" value="1"/>
</dbReference>
<keyword evidence="3" id="KW-1185">Reference proteome</keyword>
<dbReference type="SMART" id="SM00858">
    <property type="entry name" value="SAF"/>
    <property type="match status" value="1"/>
</dbReference>
<dbReference type="InterPro" id="IPR017592">
    <property type="entry name" value="Pilus_assmbl_Flp-typ_CpaB"/>
</dbReference>
<evidence type="ECO:0000313" key="3">
    <source>
        <dbReference type="Proteomes" id="UP001431221"/>
    </source>
</evidence>
<feature type="domain" description="SAF" evidence="1">
    <location>
        <begin position="41"/>
        <end position="109"/>
    </location>
</feature>
<accession>A0ABT0GYH9</accession>
<gene>
    <name evidence="2" type="primary">cpaB</name>
    <name evidence="2" type="ORF">M0H32_20195</name>
</gene>
<dbReference type="InterPro" id="IPR013974">
    <property type="entry name" value="SAF"/>
</dbReference>
<dbReference type="Pfam" id="PF08666">
    <property type="entry name" value="SAF"/>
    <property type="match status" value="1"/>
</dbReference>
<organism evidence="2 3">
    <name type="scientific">Roseibium sediminicola</name>
    <dbReference type="NCBI Taxonomy" id="2933272"/>
    <lineage>
        <taxon>Bacteria</taxon>
        <taxon>Pseudomonadati</taxon>
        <taxon>Pseudomonadota</taxon>
        <taxon>Alphaproteobacteria</taxon>
        <taxon>Hyphomicrobiales</taxon>
        <taxon>Stappiaceae</taxon>
        <taxon>Roseibium</taxon>
    </lineage>
</organism>
<dbReference type="CDD" id="cd11614">
    <property type="entry name" value="SAF_CpaB_FlgA_like"/>
    <property type="match status" value="1"/>
</dbReference>
<dbReference type="EMBL" id="JALNMJ010000016">
    <property type="protein sequence ID" value="MCK7614496.1"/>
    <property type="molecule type" value="Genomic_DNA"/>
</dbReference>
<proteinExistence type="predicted"/>
<evidence type="ECO:0000259" key="1">
    <source>
        <dbReference type="SMART" id="SM00858"/>
    </source>
</evidence>
<evidence type="ECO:0000313" key="2">
    <source>
        <dbReference type="EMBL" id="MCK7614496.1"/>
    </source>
</evidence>
<dbReference type="NCBIfam" id="TIGR03177">
    <property type="entry name" value="pilus_cpaB"/>
    <property type="match status" value="1"/>
</dbReference>
<protein>
    <submittedName>
        <fullName evidence="2">Flp pilus assembly protein CpaB</fullName>
    </submittedName>
</protein>
<dbReference type="RefSeq" id="WP_248157257.1">
    <property type="nucleotide sequence ID" value="NZ_JALNMJ010000016.1"/>
</dbReference>
<sequence>MKILRILVLLFAVGAGFVAYRLVLENQNAPVAEAEPVAVTRSVLVAVNDIPLGKKLEAGDITWRDWPEGPLSNGVITREGATVTGKDFVGMIARDRIYSGEPIRAERLIRTDKGYMAAILPKGKRAIAVRVEQETSAGGFILPGDKVDVILTRKFSDKNLVSDTILQNIRVLAIDATTAGEQETKNLSPKRTATLELSLDQSEIIVQAQQVGSIALALRSAEDSFDVSEAEQTKRRDTKFMRVNSGRWSTVADDSVF</sequence>
<name>A0ABT0GYH9_9HYPH</name>
<comment type="caution">
    <text evidence="2">The sequence shown here is derived from an EMBL/GenBank/DDBJ whole genome shotgun (WGS) entry which is preliminary data.</text>
</comment>
<reference evidence="2" key="1">
    <citation type="submission" date="2022-04" db="EMBL/GenBank/DDBJ databases">
        <title>Roseibium sp. CAU 1639 isolated from mud.</title>
        <authorList>
            <person name="Kim W."/>
        </authorList>
    </citation>
    <scope>NUCLEOTIDE SEQUENCE</scope>
    <source>
        <strain evidence="2">CAU 1639</strain>
    </source>
</reference>
<dbReference type="InterPro" id="IPR031571">
    <property type="entry name" value="RcpC_dom"/>
</dbReference>